<feature type="domain" description="HRDC" evidence="1">
    <location>
        <begin position="237"/>
        <end position="317"/>
    </location>
</feature>
<dbReference type="AlphaFoldDB" id="A0A261FN91"/>
<sequence>MTHQIDRRIAKAEPRLLSEPRGGVPDVIDTLAGFREACDALGAASGPLAADAERASGYRYGHEDWLVQFKRGDAGIMLFDPVALGQAGADWNDFNRAVGDATWILHDSMMDLPGFGDLGMTPQRLFDTEIAARLLGMHRFGLAAVIEHYLGVTLAKEHSAADWSYRPLPRDWRNYAALDVELLIELEELMRRDLREHGKDEWAEEEFAFALREGLTPKPPHPAPWMRISRITQLGRDRRGLAIAKSLWEERDRLARQYDIAPSLLLADSSIMEAAQKKPHNVREFRAIRCLNERVRMHTGSAQDKMFERYAPIQREVKPRVWKDAIQRALDLKPGELPVMPASSQPGENETNAPRSMRIWQTRHPERYERLQRVRKVVNQIGEDTRTPAEIIVKPQILRNLCWLDDPANVDVARFLEEQGARAWQVKLIAASVSRVIM</sequence>
<dbReference type="InterPro" id="IPR002562">
    <property type="entry name" value="3'-5'_exonuclease_dom"/>
</dbReference>
<organism evidence="2 3">
    <name type="scientific">Bifidobacterium lemurum</name>
    <dbReference type="NCBI Taxonomy" id="1603886"/>
    <lineage>
        <taxon>Bacteria</taxon>
        <taxon>Bacillati</taxon>
        <taxon>Actinomycetota</taxon>
        <taxon>Actinomycetes</taxon>
        <taxon>Bifidobacteriales</taxon>
        <taxon>Bifidobacteriaceae</taxon>
        <taxon>Bifidobacterium</taxon>
    </lineage>
</organism>
<dbReference type="GO" id="GO:0003676">
    <property type="term" value="F:nucleic acid binding"/>
    <property type="evidence" value="ECO:0007669"/>
    <property type="project" value="InterPro"/>
</dbReference>
<dbReference type="PANTHER" id="PTHR47649:SF1">
    <property type="entry name" value="RIBONUCLEASE D"/>
    <property type="match status" value="1"/>
</dbReference>
<dbReference type="InterPro" id="IPR002121">
    <property type="entry name" value="HRDC_dom"/>
</dbReference>
<dbReference type="Pfam" id="PF18305">
    <property type="entry name" value="DNA_pol_A_exoN"/>
    <property type="match status" value="1"/>
</dbReference>
<proteinExistence type="predicted"/>
<dbReference type="InterPro" id="IPR044876">
    <property type="entry name" value="HRDC_dom_sf"/>
</dbReference>
<keyword evidence="3" id="KW-1185">Reference proteome</keyword>
<dbReference type="SMART" id="SM00474">
    <property type="entry name" value="35EXOc"/>
    <property type="match status" value="1"/>
</dbReference>
<dbReference type="PROSITE" id="PS50967">
    <property type="entry name" value="HRDC"/>
    <property type="match status" value="1"/>
</dbReference>
<dbReference type="Gene3D" id="1.10.150.80">
    <property type="entry name" value="HRDC domain"/>
    <property type="match status" value="2"/>
</dbReference>
<evidence type="ECO:0000259" key="1">
    <source>
        <dbReference type="PROSITE" id="PS50967"/>
    </source>
</evidence>
<dbReference type="PANTHER" id="PTHR47649">
    <property type="entry name" value="RIBONUCLEASE D"/>
    <property type="match status" value="1"/>
</dbReference>
<accession>A0A261FN91</accession>
<dbReference type="InterPro" id="IPR036397">
    <property type="entry name" value="RNaseH_sf"/>
</dbReference>
<gene>
    <name evidence="2" type="ORF">BLEM_1774</name>
</gene>
<dbReference type="Pfam" id="PF01612">
    <property type="entry name" value="DNA_pol_A_exo1"/>
    <property type="match status" value="1"/>
</dbReference>
<dbReference type="Gene3D" id="3.30.420.10">
    <property type="entry name" value="Ribonuclease H-like superfamily/Ribonuclease H"/>
    <property type="match status" value="1"/>
</dbReference>
<reference evidence="2 3" key="1">
    <citation type="journal article" date="2017" name="BMC Genomics">
        <title>Comparative genomic and phylogenomic analyses of the Bifidobacteriaceae family.</title>
        <authorList>
            <person name="Lugli G.A."/>
            <person name="Milani C."/>
            <person name="Turroni F."/>
            <person name="Duranti S."/>
            <person name="Mancabelli L."/>
            <person name="Mangifesta M."/>
            <person name="Ferrario C."/>
            <person name="Modesto M."/>
            <person name="Mattarelli P."/>
            <person name="Jiri K."/>
            <person name="van Sinderen D."/>
            <person name="Ventura M."/>
        </authorList>
    </citation>
    <scope>NUCLEOTIDE SEQUENCE [LARGE SCALE GENOMIC DNA]</scope>
    <source>
        <strain evidence="2 3">DSM 28807</strain>
    </source>
</reference>
<dbReference type="InterPro" id="IPR051086">
    <property type="entry name" value="RNase_D-like"/>
</dbReference>
<dbReference type="InterPro" id="IPR010997">
    <property type="entry name" value="HRDC-like_sf"/>
</dbReference>
<comment type="caution">
    <text evidence="2">The sequence shown here is derived from an EMBL/GenBank/DDBJ whole genome shotgun (WGS) entry which is preliminary data.</text>
</comment>
<dbReference type="STRING" id="1603886.GCA_001895165_02238"/>
<dbReference type="GO" id="GO:0000166">
    <property type="term" value="F:nucleotide binding"/>
    <property type="evidence" value="ECO:0007669"/>
    <property type="project" value="InterPro"/>
</dbReference>
<dbReference type="Pfam" id="PF00570">
    <property type="entry name" value="HRDC"/>
    <property type="match status" value="1"/>
</dbReference>
<name>A0A261FN91_9BIFI</name>
<dbReference type="Proteomes" id="UP000216352">
    <property type="component" value="Unassembled WGS sequence"/>
</dbReference>
<evidence type="ECO:0000313" key="2">
    <source>
        <dbReference type="EMBL" id="OZG60578.1"/>
    </source>
</evidence>
<dbReference type="GO" id="GO:0008408">
    <property type="term" value="F:3'-5' exonuclease activity"/>
    <property type="evidence" value="ECO:0007669"/>
    <property type="project" value="InterPro"/>
</dbReference>
<dbReference type="SUPFAM" id="SSF53098">
    <property type="entry name" value="Ribonuclease H-like"/>
    <property type="match status" value="1"/>
</dbReference>
<dbReference type="SUPFAM" id="SSF47819">
    <property type="entry name" value="HRDC-like"/>
    <property type="match status" value="1"/>
</dbReference>
<dbReference type="EMBL" id="MWWX01000015">
    <property type="protein sequence ID" value="OZG60578.1"/>
    <property type="molecule type" value="Genomic_DNA"/>
</dbReference>
<dbReference type="InterPro" id="IPR012337">
    <property type="entry name" value="RNaseH-like_sf"/>
</dbReference>
<evidence type="ECO:0000313" key="3">
    <source>
        <dbReference type="Proteomes" id="UP000216352"/>
    </source>
</evidence>
<dbReference type="InterPro" id="IPR041605">
    <property type="entry name" value="Exo_C"/>
</dbReference>
<protein>
    <submittedName>
        <fullName evidence="2">Ribonuclease D</fullName>
    </submittedName>
</protein>
<dbReference type="GO" id="GO:0006139">
    <property type="term" value="P:nucleobase-containing compound metabolic process"/>
    <property type="evidence" value="ECO:0007669"/>
    <property type="project" value="InterPro"/>
</dbReference>